<evidence type="ECO:0000256" key="1">
    <source>
        <dbReference type="SAM" id="MobiDB-lite"/>
    </source>
</evidence>
<comment type="caution">
    <text evidence="2">The sequence shown here is derived from an EMBL/GenBank/DDBJ whole genome shotgun (WGS) entry which is preliminary data.</text>
</comment>
<organism evidence="2 3">
    <name type="scientific">Apiospora marii</name>
    <dbReference type="NCBI Taxonomy" id="335849"/>
    <lineage>
        <taxon>Eukaryota</taxon>
        <taxon>Fungi</taxon>
        <taxon>Dikarya</taxon>
        <taxon>Ascomycota</taxon>
        <taxon>Pezizomycotina</taxon>
        <taxon>Sordariomycetes</taxon>
        <taxon>Xylariomycetidae</taxon>
        <taxon>Amphisphaeriales</taxon>
        <taxon>Apiosporaceae</taxon>
        <taxon>Apiospora</taxon>
    </lineage>
</organism>
<proteinExistence type="predicted"/>
<feature type="compositionally biased region" description="Basic and acidic residues" evidence="1">
    <location>
        <begin position="350"/>
        <end position="365"/>
    </location>
</feature>
<feature type="compositionally biased region" description="Basic and acidic residues" evidence="1">
    <location>
        <begin position="316"/>
        <end position="334"/>
    </location>
</feature>
<feature type="region of interest" description="Disordered" evidence="1">
    <location>
        <begin position="1"/>
        <end position="237"/>
    </location>
</feature>
<sequence length="643" mass="70080">MEHNNNQGSKRSRDDGSDSGKKNSHAKEPAPKRLKDESGLPAVASAPSRAGGNTPAGGSMKPPRATPERGAGSSARPSPSLAIRTIQGMNGGKQDSGKPSVPPVSSAPRIPGVSQYGPPSSSSVPAILRGSGNFRSQLPANKPRITRAPVVVPVAKKGGSTTSRSDRAESAARPTAASSSGSARPAEEASGSRSSRPRAASSGSDSSRPAVASDSPRSSDLWPALPNGSELDYDKRTRDLNEYHSKVYKMSPTTFMKAHGVEPSYAKPAPKKQERKPSTFTPGDRAASKDDGGTRGSNEPAAAQNTSTGTPLEQPVKGKDELYEDYCKRIREFHNQNNSNSSTDPSMPALRREGESLPDFRERQKAHGSAPAFEKKRPDEAIEDFQKRQDEHYKKHKLGKYKNAKEQEGEVDYDELPFEKAEKAKKAKKGKRPAPTLPSIRKPFAPSGTDKPSASSGKDSRDFDLERCIYINESRDPDSGIEFPPALFEEINDLDVPKKDEFNRGDVAQGYHSLPVYVVVLEQNRCMAHFNVLGTAQGMKTVNMLALRLFRQEVPKILPELRESVGLAHEEEKESLAQLQERLDRNWTKDVWTKSTGDIRETARLAWFVDREGDHKGLVTLSAALPNTKFQATVKVIKTKMVL</sequence>
<name>A0ABR1SHB4_9PEZI</name>
<keyword evidence="3" id="KW-1185">Reference proteome</keyword>
<feature type="compositionally biased region" description="Basic and acidic residues" evidence="1">
    <location>
        <begin position="11"/>
        <end position="38"/>
    </location>
</feature>
<gene>
    <name evidence="2" type="ORF">PG991_002960</name>
</gene>
<dbReference type="Proteomes" id="UP001396898">
    <property type="component" value="Unassembled WGS sequence"/>
</dbReference>
<dbReference type="EMBL" id="JAQQWI010000006">
    <property type="protein sequence ID" value="KAK8033562.1"/>
    <property type="molecule type" value="Genomic_DNA"/>
</dbReference>
<feature type="region of interest" description="Disordered" evidence="1">
    <location>
        <begin position="424"/>
        <end position="460"/>
    </location>
</feature>
<reference evidence="2 3" key="1">
    <citation type="submission" date="2023-01" db="EMBL/GenBank/DDBJ databases">
        <title>Analysis of 21 Apiospora genomes using comparative genomics revels a genus with tremendous synthesis potential of carbohydrate active enzymes and secondary metabolites.</title>
        <authorList>
            <person name="Sorensen T."/>
        </authorList>
    </citation>
    <scope>NUCLEOTIDE SEQUENCE [LARGE SCALE GENOMIC DNA]</scope>
    <source>
        <strain evidence="2 3">CBS 20057</strain>
    </source>
</reference>
<feature type="compositionally biased region" description="Polar residues" evidence="1">
    <location>
        <begin position="335"/>
        <end position="345"/>
    </location>
</feature>
<feature type="compositionally biased region" description="Low complexity" evidence="1">
    <location>
        <begin position="171"/>
        <end position="213"/>
    </location>
</feature>
<accession>A0ABR1SHB4</accession>
<feature type="compositionally biased region" description="Basic and acidic residues" evidence="1">
    <location>
        <begin position="373"/>
        <end position="393"/>
    </location>
</feature>
<evidence type="ECO:0000313" key="3">
    <source>
        <dbReference type="Proteomes" id="UP001396898"/>
    </source>
</evidence>
<evidence type="ECO:0000313" key="2">
    <source>
        <dbReference type="EMBL" id="KAK8033562.1"/>
    </source>
</evidence>
<feature type="region of interest" description="Disordered" evidence="1">
    <location>
        <begin position="259"/>
        <end position="410"/>
    </location>
</feature>
<protein>
    <submittedName>
        <fullName evidence="2">Uncharacterized protein</fullName>
    </submittedName>
</protein>